<gene>
    <name evidence="2" type="ORF">DGUA_6G011758</name>
</gene>
<evidence type="ECO:0000256" key="1">
    <source>
        <dbReference type="SAM" id="MobiDB-lite"/>
    </source>
</evidence>
<dbReference type="GO" id="GO:0006357">
    <property type="term" value="P:regulation of transcription by RNA polymerase II"/>
    <property type="evidence" value="ECO:0007669"/>
    <property type="project" value="InterPro"/>
</dbReference>
<evidence type="ECO:0000313" key="3">
    <source>
        <dbReference type="Proteomes" id="UP000268350"/>
    </source>
</evidence>
<accession>A0A3B0JFJ7</accession>
<dbReference type="OrthoDB" id="10021476at2759"/>
<dbReference type="Proteomes" id="UP000268350">
    <property type="component" value="Unassembled WGS sequence"/>
</dbReference>
<feature type="compositionally biased region" description="Basic residues" evidence="1">
    <location>
        <begin position="322"/>
        <end position="331"/>
    </location>
</feature>
<dbReference type="Gene3D" id="2.30.29.30">
    <property type="entry name" value="Pleckstrin-homology domain (PH domain)/Phosphotyrosine-binding domain (PTB)"/>
    <property type="match status" value="1"/>
</dbReference>
<organism evidence="2 3">
    <name type="scientific">Drosophila guanche</name>
    <name type="common">Fruit fly</name>
    <dbReference type="NCBI Taxonomy" id="7266"/>
    <lineage>
        <taxon>Eukaryota</taxon>
        <taxon>Metazoa</taxon>
        <taxon>Ecdysozoa</taxon>
        <taxon>Arthropoda</taxon>
        <taxon>Hexapoda</taxon>
        <taxon>Insecta</taxon>
        <taxon>Pterygota</taxon>
        <taxon>Neoptera</taxon>
        <taxon>Endopterygota</taxon>
        <taxon>Diptera</taxon>
        <taxon>Brachycera</taxon>
        <taxon>Muscomorpha</taxon>
        <taxon>Ephydroidea</taxon>
        <taxon>Drosophilidae</taxon>
        <taxon>Drosophila</taxon>
        <taxon>Sophophora</taxon>
    </lineage>
</organism>
<reference evidence="3" key="1">
    <citation type="submission" date="2018-01" db="EMBL/GenBank/DDBJ databases">
        <authorList>
            <person name="Alioto T."/>
            <person name="Alioto T."/>
        </authorList>
    </citation>
    <scope>NUCLEOTIDE SEQUENCE [LARGE SCALE GENOMIC DNA]</scope>
</reference>
<name>A0A3B0JFJ7_DROGU</name>
<proteinExistence type="predicted"/>
<dbReference type="InterPro" id="IPR011993">
    <property type="entry name" value="PH-like_dom_sf"/>
</dbReference>
<dbReference type="EMBL" id="OUUW01000004">
    <property type="protein sequence ID" value="SPP78992.1"/>
    <property type="molecule type" value="Genomic_DNA"/>
</dbReference>
<dbReference type="GO" id="GO:0003700">
    <property type="term" value="F:DNA-binding transcription factor activity"/>
    <property type="evidence" value="ECO:0007669"/>
    <property type="project" value="InterPro"/>
</dbReference>
<dbReference type="InterPro" id="IPR039142">
    <property type="entry name" value="NRF1/Ewg"/>
</dbReference>
<dbReference type="AlphaFoldDB" id="A0A3B0JFJ7"/>
<feature type="compositionally biased region" description="Low complexity" evidence="1">
    <location>
        <begin position="106"/>
        <end position="127"/>
    </location>
</feature>
<feature type="region of interest" description="Disordered" evidence="1">
    <location>
        <begin position="92"/>
        <end position="127"/>
    </location>
</feature>
<keyword evidence="3" id="KW-1185">Reference proteome</keyword>
<protein>
    <submittedName>
        <fullName evidence="2">Blast:Cysteine-rich protein 2-binding protein</fullName>
    </submittedName>
</protein>
<dbReference type="FunFam" id="2.30.29.30:FF:000362">
    <property type="entry name" value="Uncharacterized protein, isoform B"/>
    <property type="match status" value="1"/>
</dbReference>
<evidence type="ECO:0000313" key="2">
    <source>
        <dbReference type="EMBL" id="SPP78992.1"/>
    </source>
</evidence>
<dbReference type="OMA" id="ERNHRNG"/>
<dbReference type="STRING" id="7266.A0A3B0JFJ7"/>
<feature type="region of interest" description="Disordered" evidence="1">
    <location>
        <begin position="320"/>
        <end position="343"/>
    </location>
</feature>
<sequence>MVKHEAGYATALPVRAHSHEGDVRLVVADIGHEKATANDELLVEGHHAVVRIAETFADCRRGNRLKRITGVLAVTSASPEIITAKTNLEIMMPHGRAPETRRRLGSVSDSAPPSESSDGTGFSSASSEQRDELILHADWSGAHSHSSAQRSSAHGTTSLYNASDIDADTISTDTTSNTNLSDYERGQVESFFGGLGTEIFVSGALANLYEGTGNDGDWRLVFTGIPVILHDKGNSRARSMPRVTLVLAERGSCFALWSDRIDNLSNYRIAGPSFHTMCLSSNHQQMIGFSFDSTDAARELWQHVERLVSDPENIALTVPGTRKQKKQKRAKAAPLPPKSQISHPCQFHHVTSVVKEDSERYYSMQAFGPHNPQQHR</sequence>
<dbReference type="PANTHER" id="PTHR20338">
    <property type="entry name" value="NUCLEAR RESPIRATORY FACTOR 1"/>
    <property type="match status" value="1"/>
</dbReference>